<keyword evidence="1" id="KW-0812">Transmembrane</keyword>
<organism evidence="2 3">
    <name type="scientific">Symbiodinium natans</name>
    <dbReference type="NCBI Taxonomy" id="878477"/>
    <lineage>
        <taxon>Eukaryota</taxon>
        <taxon>Sar</taxon>
        <taxon>Alveolata</taxon>
        <taxon>Dinophyceae</taxon>
        <taxon>Suessiales</taxon>
        <taxon>Symbiodiniaceae</taxon>
        <taxon>Symbiodinium</taxon>
    </lineage>
</organism>
<dbReference type="OrthoDB" id="433306at2759"/>
<dbReference type="EMBL" id="CAJNDS010002309">
    <property type="protein sequence ID" value="CAE7424207.1"/>
    <property type="molecule type" value="Genomic_DNA"/>
</dbReference>
<keyword evidence="1" id="KW-0472">Membrane</keyword>
<name>A0A812R7F1_9DINO</name>
<reference evidence="2" key="1">
    <citation type="submission" date="2021-02" db="EMBL/GenBank/DDBJ databases">
        <authorList>
            <person name="Dougan E. K."/>
            <person name="Rhodes N."/>
            <person name="Thang M."/>
            <person name="Chan C."/>
        </authorList>
    </citation>
    <scope>NUCLEOTIDE SEQUENCE</scope>
</reference>
<feature type="transmembrane region" description="Helical" evidence="1">
    <location>
        <begin position="302"/>
        <end position="324"/>
    </location>
</feature>
<keyword evidence="3" id="KW-1185">Reference proteome</keyword>
<sequence>MHFQPLLLFCFGDRPGFTPGRGVGDRGPRRRPVLLQSQVRRQERWNQMVCVALALPLLLGLIVVWKNPGRWGGYASIAYLILPEMIDVLVHNRTNAHDNPLLFGHAGHLSRQQELLRTAGPGCIWLALGRTDRYRLHYIRGRITNKRCLEFIAGRALPDRLEPDASLSWWFETRAAVFADINFNFEKRKPILALCLLAELMLILLTVLASAFRENDFVVMCYAASYGFGLGFITLLFMYLGSKVNAQLEIGLQKVDKFVDVVEPGGRQGTPLPARQETLRQLREYAEEYPLQLKFMGFPFTVSFLSVFAAPLTTFGATVGFWMLQHTLKPFMGSLAG</sequence>
<evidence type="ECO:0000256" key="1">
    <source>
        <dbReference type="SAM" id="Phobius"/>
    </source>
</evidence>
<comment type="caution">
    <text evidence="2">The sequence shown here is derived from an EMBL/GenBank/DDBJ whole genome shotgun (WGS) entry which is preliminary data.</text>
</comment>
<feature type="transmembrane region" description="Helical" evidence="1">
    <location>
        <begin position="191"/>
        <end position="211"/>
    </location>
</feature>
<evidence type="ECO:0000313" key="3">
    <source>
        <dbReference type="Proteomes" id="UP000604046"/>
    </source>
</evidence>
<accession>A0A812R7F1</accession>
<gene>
    <name evidence="2" type="ORF">SNAT2548_LOCUS23078</name>
</gene>
<evidence type="ECO:0000313" key="2">
    <source>
        <dbReference type="EMBL" id="CAE7424207.1"/>
    </source>
</evidence>
<feature type="transmembrane region" description="Helical" evidence="1">
    <location>
        <begin position="217"/>
        <end position="240"/>
    </location>
</feature>
<feature type="transmembrane region" description="Helical" evidence="1">
    <location>
        <begin position="45"/>
        <end position="65"/>
    </location>
</feature>
<keyword evidence="1" id="KW-1133">Transmembrane helix</keyword>
<dbReference type="AlphaFoldDB" id="A0A812R7F1"/>
<proteinExistence type="predicted"/>
<dbReference type="Proteomes" id="UP000604046">
    <property type="component" value="Unassembled WGS sequence"/>
</dbReference>
<protein>
    <submittedName>
        <fullName evidence="2">Uncharacterized protein</fullName>
    </submittedName>
</protein>